<dbReference type="Proteomes" id="UP000315003">
    <property type="component" value="Chromosome"/>
</dbReference>
<dbReference type="EMBL" id="CP036272">
    <property type="protein sequence ID" value="QDT62519.1"/>
    <property type="molecule type" value="Genomic_DNA"/>
</dbReference>
<evidence type="ECO:0000313" key="2">
    <source>
        <dbReference type="Proteomes" id="UP000315003"/>
    </source>
</evidence>
<proteinExistence type="predicted"/>
<organism evidence="1 2">
    <name type="scientific">Stieleria bergensis</name>
    <dbReference type="NCBI Taxonomy" id="2528025"/>
    <lineage>
        <taxon>Bacteria</taxon>
        <taxon>Pseudomonadati</taxon>
        <taxon>Planctomycetota</taxon>
        <taxon>Planctomycetia</taxon>
        <taxon>Pirellulales</taxon>
        <taxon>Pirellulaceae</taxon>
        <taxon>Stieleria</taxon>
    </lineage>
</organism>
<evidence type="ECO:0000313" key="1">
    <source>
        <dbReference type="EMBL" id="QDT62519.1"/>
    </source>
</evidence>
<dbReference type="Pfam" id="PF11903">
    <property type="entry name" value="ParD_like"/>
    <property type="match status" value="1"/>
</dbReference>
<dbReference type="InterPro" id="IPR021831">
    <property type="entry name" value="ParD-like"/>
</dbReference>
<sequence>MGQPVKLSDELVDDARAVVPFSQRSIAGQIEFWAGLGKSIEPLLRGDRSMLILRSGSERLLSQAIAEVDTAKGRKQVDAYLKKRPYPHYKPVPGKPDLLRRIEADGTETIGRFVDRQFEEVGDDR</sequence>
<accession>A0A517T2B4</accession>
<name>A0A517T2B4_9BACT</name>
<evidence type="ECO:0008006" key="3">
    <source>
        <dbReference type="Google" id="ProtNLM"/>
    </source>
</evidence>
<gene>
    <name evidence="1" type="ORF">SV7mr_50670</name>
</gene>
<reference evidence="1 2" key="1">
    <citation type="submission" date="2019-02" db="EMBL/GenBank/DDBJ databases">
        <title>Deep-cultivation of Planctomycetes and their phenomic and genomic characterization uncovers novel biology.</title>
        <authorList>
            <person name="Wiegand S."/>
            <person name="Jogler M."/>
            <person name="Boedeker C."/>
            <person name="Pinto D."/>
            <person name="Vollmers J."/>
            <person name="Rivas-Marin E."/>
            <person name="Kohn T."/>
            <person name="Peeters S.H."/>
            <person name="Heuer A."/>
            <person name="Rast P."/>
            <person name="Oberbeckmann S."/>
            <person name="Bunk B."/>
            <person name="Jeske O."/>
            <person name="Meyerdierks A."/>
            <person name="Storesund J.E."/>
            <person name="Kallscheuer N."/>
            <person name="Luecker S."/>
            <person name="Lage O.M."/>
            <person name="Pohl T."/>
            <person name="Merkel B.J."/>
            <person name="Hornburger P."/>
            <person name="Mueller R.-W."/>
            <person name="Bruemmer F."/>
            <person name="Labrenz M."/>
            <person name="Spormann A.M."/>
            <person name="Op den Camp H."/>
            <person name="Overmann J."/>
            <person name="Amann R."/>
            <person name="Jetten M.S.M."/>
            <person name="Mascher T."/>
            <person name="Medema M.H."/>
            <person name="Devos D.P."/>
            <person name="Kaster A.-K."/>
            <person name="Ovreas L."/>
            <person name="Rohde M."/>
            <person name="Galperin M.Y."/>
            <person name="Jogler C."/>
        </authorList>
    </citation>
    <scope>NUCLEOTIDE SEQUENCE [LARGE SCALE GENOMIC DNA]</scope>
    <source>
        <strain evidence="1 2">SV_7m_r</strain>
    </source>
</reference>
<keyword evidence="2" id="KW-1185">Reference proteome</keyword>
<dbReference type="AlphaFoldDB" id="A0A517T2B4"/>
<dbReference type="RefSeq" id="WP_145277327.1">
    <property type="nucleotide sequence ID" value="NZ_CP036272.1"/>
</dbReference>
<dbReference type="OrthoDB" id="5422561at2"/>
<protein>
    <recommendedName>
        <fullName evidence="3">ParD-like antitoxin of type II toxin-antitoxin system</fullName>
    </recommendedName>
</protein>